<evidence type="ECO:0000313" key="6">
    <source>
        <dbReference type="EMBL" id="GCE98780.1"/>
    </source>
</evidence>
<dbReference type="InterPro" id="IPR000198">
    <property type="entry name" value="RhoGAP_dom"/>
</dbReference>
<evidence type="ECO:0000259" key="4">
    <source>
        <dbReference type="PROSITE" id="PS50212"/>
    </source>
</evidence>
<feature type="compositionally biased region" description="Low complexity" evidence="3">
    <location>
        <begin position="1642"/>
        <end position="1652"/>
    </location>
</feature>
<dbReference type="CDD" id="cd06224">
    <property type="entry name" value="REM"/>
    <property type="match status" value="1"/>
</dbReference>
<dbReference type="InterPro" id="IPR023578">
    <property type="entry name" value="Ras_GEF_dom_sf"/>
</dbReference>
<keyword evidence="1" id="KW-0343">GTPase activation</keyword>
<accession>A0A4C2E3P2</accession>
<dbReference type="Proteomes" id="UP000301737">
    <property type="component" value="Unassembled WGS sequence"/>
</dbReference>
<feature type="region of interest" description="Disordered" evidence="3">
    <location>
        <begin position="777"/>
        <end position="799"/>
    </location>
</feature>
<dbReference type="PANTHER" id="PTHR23176">
    <property type="entry name" value="RHO/RAC/CDC GTPASE-ACTIVATING PROTEIN"/>
    <property type="match status" value="1"/>
</dbReference>
<evidence type="ECO:0000256" key="2">
    <source>
        <dbReference type="PROSITE-ProRule" id="PRU00135"/>
    </source>
</evidence>
<sequence>MSHGVPSSSHPMSSSASTYSNSTLHSNLGSSTNYFTPSIVSSNTTTAGTTGGNSGALGGNGILPNSSHNQSHASLLRSGTTNTHRTAVHLNKDNYDNTTFKVGWLNRSHGNIILSDGSNNSSSVGGNRRDSKMFDQGFSTIAESPISVPDYRLYRVQLKGPFLSLYKSGLSNNVKCFDPNLGTKNTEGEVSDDTVVDVEEDGTSPITPVAATTSGHSANIDGNISTGATPTTTTFASSQPQTSLRNNKSPMIKHLSPLHPHPDLKTDRDDKIVSGTIESLCHAILFSWPHTSLEDTTTSSNRYLINLLLSLPLLDDFFNFLSMFRQMGLTFTKHSSKISNNAMQYCNISPKLDDQITNRLALVVKTLLDMFPSFLLDEQIVQQTMNLLETIALHDNELSNNLKVAVKSKHDALNILTAFSKGPAPTKDNCKAMTTLLNPEKFLKMDAKQLAAEVHEINLKFRKQWGPRTDYSLLYDSKFINSKIVALNPLVFNNNDNIHFLGRLFVSHVFSEPATNSPKFRGKILSKWVDLGVRFEHLGDMVSWLALATIVCSIPILRLYQAWQYVSEHTIRVIFKDWVPTIAQLNRRQLSSRSTSSVFILAPPNLEDPVIRSNVISYFGDLIIHADDLPAETKLKYLEKKINRTNNAFHKWQQRLDSLSRGIPEDEINPINVDEMTSGFYQFWKYHLSLPPLNMKELMDLSTKVDAPRVDQQAYSAIGSQRSPLLTGSYLPVLFNELLSNYSLFSRESLIGAAGVISTTMNATTVPNATYLTRNASIGPKSPMTRSTHNLTISDPIPLDINDTGSRNTNSGITAAGNGDTSATIPDNKKLGNQITGIEHIDGPVVKAMSSKQSNRQHLLKCVRDAFNIDSDIFRISNDFIFKSCNDSDLMSANSSTVIENPKRFSQNSYTNSNTLRVSRESQDMANTLSKSLQNIDFFNKDSETLKESIIPVVLKSGSLDKIFDLLVLTAGVFSRLVETKDLENYFLHNKERNTSGLIPSGEESKDENLGLLDFAFIRLSMDNETFTETFFNTYRSFTTTKSVLENLAKRYIGAKSCALSISRLLNGSHKIKSSELASVNDQKFPVWDMKLPPDEAVNYANWAKIQVGAAESLSNLVKNHYADFTDDTESNNTLLDIVKIMENDVNVEWSRRMEQLKRTADSADLKETRKFVERLSELFVGIRSAYQKQMYRPLGINRTQRKVTDLLDSVKTRTMVDYRQILSSDTLNDSMVSKFHELKYNDYEGILDWVYALDDFILERVKLVSKQDWFATYQVLELFSYESLTSYFSFPQHSAAYTMITSGSSQLDDLEIMNIFSWISDLITPNGKPDSYLLKKLPESVQLLINLHLSLTSFFTVEISDTTKDPDNRLKTCAVILQVLNYVRWKNSSLDLFEEETGSIPRSISPHIPSFIETAVSDAIISPESRFYEHTWRAAHSLLSCRDNDYLPSICRLLDNIDDKHIRGFVEHDSIYMAKPKNLCVCAGWLIMRLVEIAQFVPNMSTMNSKLINFDKRRFVSNIISNIMDLIPVAEDYTSSDKNHRDNNFGTCLSLKVVDYTREYRKSTRVVSASESKMLKFQENGLFNEILSEEVEKIRRDHKKIEALSVQEHDNKRSAVLQKVVQRKPKSSVMVPHLQVPTIPSSPSLNSSPSPTFGKDKRSSVTSLGARNSIVSNSGHNHVGRKLGGFFRRPFSIGGFNSSASNSSLNSILVPDVQPNGTVAPLNLPSIENSSINDQKPIYQFKTFEIENIVELMNVRNPGYVHGFKIVMQGGQEVILQAVGSAELKQWVKMIKASRRYSYYSKKYKSKTYNKIFGVPLEDLCEREGTVIPNIVVKLLEEIELRGLDEVGLYRIPGSVGSVNALKSAFDEEGGLSNSFTLEDDRWFEINAIAGCFKMYLRELPECLFTNERVQAFANLALQYKSHQMSLDEFIQTMGNLLKTLPLCYYHTFKRIVIHLNKVHQHVENNRMDASNLAIVFSMSFINQEDLANSMGSTLGAIQTILQLFIKSPGDFFE</sequence>
<dbReference type="Gene3D" id="1.10.840.10">
    <property type="entry name" value="Ras guanine-nucleotide exchange factors catalytic domain"/>
    <property type="match status" value="1"/>
</dbReference>
<protein>
    <submittedName>
        <fullName evidence="6">Rho GTPase-activating protein</fullName>
    </submittedName>
</protein>
<feature type="region of interest" description="Disordered" evidence="3">
    <location>
        <begin position="46"/>
        <end position="81"/>
    </location>
</feature>
<dbReference type="Gene3D" id="1.10.555.10">
    <property type="entry name" value="Rho GTPase activation protein"/>
    <property type="match status" value="1"/>
</dbReference>
<keyword evidence="7" id="KW-1185">Reference proteome</keyword>
<organism evidence="6 7">
    <name type="scientific">Zygosaccharomyces mellis</name>
    <dbReference type="NCBI Taxonomy" id="42258"/>
    <lineage>
        <taxon>Eukaryota</taxon>
        <taxon>Fungi</taxon>
        <taxon>Dikarya</taxon>
        <taxon>Ascomycota</taxon>
        <taxon>Saccharomycotina</taxon>
        <taxon>Saccharomycetes</taxon>
        <taxon>Saccharomycetales</taxon>
        <taxon>Saccharomycetaceae</taxon>
        <taxon>Zygosaccharomyces</taxon>
    </lineage>
</organism>
<dbReference type="InterPro" id="IPR036964">
    <property type="entry name" value="RASGEF_cat_dom_sf"/>
</dbReference>
<dbReference type="OrthoDB" id="79452at2759"/>
<dbReference type="Pfam" id="PF00620">
    <property type="entry name" value="RhoGAP"/>
    <property type="match status" value="1"/>
</dbReference>
<dbReference type="SUPFAM" id="SSF48350">
    <property type="entry name" value="GTPase activation domain, GAP"/>
    <property type="match status" value="1"/>
</dbReference>
<dbReference type="InterPro" id="IPR000651">
    <property type="entry name" value="Ras-like_Gua-exchang_fac_N"/>
</dbReference>
<gene>
    <name evidence="6" type="primary">BEM2</name>
    <name evidence="6" type="ORF">ZYGM_004092</name>
</gene>
<dbReference type="Pfam" id="PF00618">
    <property type="entry name" value="RasGEF_N"/>
    <property type="match status" value="1"/>
</dbReference>
<dbReference type="GO" id="GO:0005096">
    <property type="term" value="F:GTPase activator activity"/>
    <property type="evidence" value="ECO:0007669"/>
    <property type="project" value="UniProtKB-KW"/>
</dbReference>
<dbReference type="SUPFAM" id="SSF48366">
    <property type="entry name" value="Ras GEF"/>
    <property type="match status" value="2"/>
</dbReference>
<dbReference type="InterPro" id="IPR008936">
    <property type="entry name" value="Rho_GTPase_activation_prot"/>
</dbReference>
<feature type="compositionally biased region" description="Polar residues" evidence="3">
    <location>
        <begin position="63"/>
        <end position="81"/>
    </location>
</feature>
<comment type="caution">
    <text evidence="6">The sequence shown here is derived from an EMBL/GenBank/DDBJ whole genome shotgun (WGS) entry which is preliminary data.</text>
</comment>
<proteinExistence type="predicted"/>
<dbReference type="EMBL" id="BIMX01000006">
    <property type="protein sequence ID" value="GCE98780.1"/>
    <property type="molecule type" value="Genomic_DNA"/>
</dbReference>
<dbReference type="GO" id="GO:0007264">
    <property type="term" value="P:small GTPase-mediated signal transduction"/>
    <property type="evidence" value="ECO:0007669"/>
    <property type="project" value="InterPro"/>
</dbReference>
<feature type="region of interest" description="Disordered" evidence="3">
    <location>
        <begin position="200"/>
        <end position="219"/>
    </location>
</feature>
<dbReference type="PROSITE" id="PS50212">
    <property type="entry name" value="RASGEF_NTER"/>
    <property type="match status" value="1"/>
</dbReference>
<feature type="compositionally biased region" description="Polar residues" evidence="3">
    <location>
        <begin position="210"/>
        <end position="219"/>
    </location>
</feature>
<feature type="domain" description="Rho-GAP" evidence="5">
    <location>
        <begin position="1816"/>
        <end position="2014"/>
    </location>
</feature>
<dbReference type="GO" id="GO:0005933">
    <property type="term" value="C:cellular bud"/>
    <property type="evidence" value="ECO:0007669"/>
    <property type="project" value="UniProtKB-ARBA"/>
</dbReference>
<dbReference type="GO" id="GO:0007010">
    <property type="term" value="P:cytoskeleton organization"/>
    <property type="evidence" value="ECO:0007669"/>
    <property type="project" value="UniProtKB-ARBA"/>
</dbReference>
<evidence type="ECO:0000259" key="5">
    <source>
        <dbReference type="PROSITE" id="PS50238"/>
    </source>
</evidence>
<dbReference type="Pfam" id="PF00617">
    <property type="entry name" value="RasGEF"/>
    <property type="match status" value="1"/>
</dbReference>
<evidence type="ECO:0000256" key="3">
    <source>
        <dbReference type="SAM" id="MobiDB-lite"/>
    </source>
</evidence>
<feature type="region of interest" description="Disordered" evidence="3">
    <location>
        <begin position="1636"/>
        <end position="1660"/>
    </location>
</feature>
<dbReference type="PROSITE" id="PS50238">
    <property type="entry name" value="RHOGAP"/>
    <property type="match status" value="1"/>
</dbReference>
<evidence type="ECO:0000256" key="1">
    <source>
        <dbReference type="ARBA" id="ARBA00022468"/>
    </source>
</evidence>
<dbReference type="SMART" id="SM00147">
    <property type="entry name" value="RasGEF"/>
    <property type="match status" value="1"/>
</dbReference>
<evidence type="ECO:0000313" key="7">
    <source>
        <dbReference type="Proteomes" id="UP000301737"/>
    </source>
</evidence>
<dbReference type="Gene3D" id="1.20.870.10">
    <property type="entry name" value="Son of sevenless (SoS) protein Chain: S domain 1"/>
    <property type="match status" value="1"/>
</dbReference>
<dbReference type="GO" id="GO:0005085">
    <property type="term" value="F:guanyl-nucleotide exchange factor activity"/>
    <property type="evidence" value="ECO:0007669"/>
    <property type="project" value="UniProtKB-KW"/>
</dbReference>
<feature type="compositionally biased region" description="Gly residues" evidence="3">
    <location>
        <begin position="49"/>
        <end position="61"/>
    </location>
</feature>
<keyword evidence="2" id="KW-0344">Guanine-nucleotide releasing factor</keyword>
<feature type="compositionally biased region" description="Polar residues" evidence="3">
    <location>
        <begin position="784"/>
        <end position="793"/>
    </location>
</feature>
<dbReference type="SMART" id="SM00229">
    <property type="entry name" value="RasGEFN"/>
    <property type="match status" value="1"/>
</dbReference>
<feature type="domain" description="N-terminal Ras-GEF" evidence="4">
    <location>
        <begin position="1001"/>
        <end position="1162"/>
    </location>
</feature>
<reference evidence="6 7" key="1">
    <citation type="submission" date="2019-01" db="EMBL/GenBank/DDBJ databases">
        <title>Draft Genome Sequencing of Zygosaccharomyces mellis Ca-7.</title>
        <authorList>
            <person name="Shiwa Y."/>
            <person name="Kanesaki Y."/>
            <person name="Ishige T."/>
            <person name="Mura K."/>
            <person name="Hori T."/>
            <person name="Tamura T."/>
        </authorList>
    </citation>
    <scope>NUCLEOTIDE SEQUENCE [LARGE SCALE GENOMIC DNA]</scope>
    <source>
        <strain evidence="6 7">Ca-7</strain>
    </source>
</reference>
<dbReference type="SMART" id="SM00324">
    <property type="entry name" value="RhoGAP"/>
    <property type="match status" value="1"/>
</dbReference>
<name>A0A4C2E3P2_9SACH</name>
<dbReference type="CDD" id="cd00159">
    <property type="entry name" value="RhoGAP"/>
    <property type="match status" value="1"/>
</dbReference>
<feature type="region of interest" description="Disordered" evidence="3">
    <location>
        <begin position="1"/>
        <end position="23"/>
    </location>
</feature>
<dbReference type="InterPro" id="IPR050729">
    <property type="entry name" value="Rho-GAP"/>
</dbReference>
<dbReference type="InterPro" id="IPR001895">
    <property type="entry name" value="RASGEF_cat_dom"/>
</dbReference>
<dbReference type="PANTHER" id="PTHR23176:SF96">
    <property type="entry name" value="GTPASE-ACTIVATING PROTEIN BEM2_IPL2"/>
    <property type="match status" value="1"/>
</dbReference>
<dbReference type="GO" id="GO:0005938">
    <property type="term" value="C:cell cortex"/>
    <property type="evidence" value="ECO:0007669"/>
    <property type="project" value="UniProtKB-ARBA"/>
</dbReference>